<dbReference type="AlphaFoldDB" id="A0A8A4TS77"/>
<dbReference type="Pfam" id="PF13103">
    <property type="entry name" value="TonB_2"/>
    <property type="match status" value="1"/>
</dbReference>
<dbReference type="InterPro" id="IPR037682">
    <property type="entry name" value="TonB_C"/>
</dbReference>
<gene>
    <name evidence="7" type="ORF">J3U87_05980</name>
</gene>
<dbReference type="InterPro" id="IPR006260">
    <property type="entry name" value="TonB/TolA_C"/>
</dbReference>
<accession>A0A8A4TS77</accession>
<dbReference type="GO" id="GO:0055085">
    <property type="term" value="P:transmembrane transport"/>
    <property type="evidence" value="ECO:0007669"/>
    <property type="project" value="InterPro"/>
</dbReference>
<keyword evidence="3" id="KW-1133">Transmembrane helix</keyword>
<evidence type="ECO:0000256" key="4">
    <source>
        <dbReference type="ARBA" id="ARBA00023136"/>
    </source>
</evidence>
<evidence type="ECO:0000256" key="2">
    <source>
        <dbReference type="ARBA" id="ARBA00022692"/>
    </source>
</evidence>
<protein>
    <submittedName>
        <fullName evidence="7">TonB family protein</fullName>
    </submittedName>
</protein>
<evidence type="ECO:0000259" key="6">
    <source>
        <dbReference type="PROSITE" id="PS52015"/>
    </source>
</evidence>
<organism evidence="7 8">
    <name type="scientific">Sulfidibacter corallicola</name>
    <dbReference type="NCBI Taxonomy" id="2818388"/>
    <lineage>
        <taxon>Bacteria</taxon>
        <taxon>Pseudomonadati</taxon>
        <taxon>Acidobacteriota</taxon>
        <taxon>Holophagae</taxon>
        <taxon>Acanthopleuribacterales</taxon>
        <taxon>Acanthopleuribacteraceae</taxon>
        <taxon>Sulfidibacter</taxon>
    </lineage>
</organism>
<feature type="compositionally biased region" description="Basic and acidic residues" evidence="5">
    <location>
        <begin position="155"/>
        <end position="168"/>
    </location>
</feature>
<keyword evidence="4" id="KW-0472">Membrane</keyword>
<keyword evidence="2" id="KW-0812">Transmembrane</keyword>
<feature type="compositionally biased region" description="Basic and acidic residues" evidence="5">
    <location>
        <begin position="220"/>
        <end position="236"/>
    </location>
</feature>
<feature type="region of interest" description="Disordered" evidence="5">
    <location>
        <begin position="127"/>
        <end position="251"/>
    </location>
</feature>
<dbReference type="PROSITE" id="PS52015">
    <property type="entry name" value="TONB_CTD"/>
    <property type="match status" value="1"/>
</dbReference>
<feature type="compositionally biased region" description="Polar residues" evidence="5">
    <location>
        <begin position="238"/>
        <end position="251"/>
    </location>
</feature>
<proteinExistence type="predicted"/>
<keyword evidence="8" id="KW-1185">Reference proteome</keyword>
<evidence type="ECO:0000313" key="8">
    <source>
        <dbReference type="Proteomes" id="UP000663929"/>
    </source>
</evidence>
<dbReference type="GO" id="GO:0016020">
    <property type="term" value="C:membrane"/>
    <property type="evidence" value="ECO:0007669"/>
    <property type="project" value="UniProtKB-SubCell"/>
</dbReference>
<dbReference type="RefSeq" id="WP_237382114.1">
    <property type="nucleotide sequence ID" value="NZ_CP071793.1"/>
</dbReference>
<dbReference type="Proteomes" id="UP000663929">
    <property type="component" value="Chromosome"/>
</dbReference>
<name>A0A8A4TS77_SULCO</name>
<dbReference type="Gene3D" id="3.30.1150.10">
    <property type="match status" value="1"/>
</dbReference>
<dbReference type="KEGG" id="scor:J3U87_05980"/>
<comment type="subcellular location">
    <subcellularLocation>
        <location evidence="1">Membrane</location>
        <topology evidence="1">Single-pass membrane protein</topology>
    </subcellularLocation>
</comment>
<reference evidence="7" key="1">
    <citation type="submission" date="2021-03" db="EMBL/GenBank/DDBJ databases">
        <title>Acanthopleuribacteraceae sp. M133.</title>
        <authorList>
            <person name="Wang G."/>
        </authorList>
    </citation>
    <scope>NUCLEOTIDE SEQUENCE</scope>
    <source>
        <strain evidence="7">M133</strain>
    </source>
</reference>
<evidence type="ECO:0000256" key="1">
    <source>
        <dbReference type="ARBA" id="ARBA00004167"/>
    </source>
</evidence>
<evidence type="ECO:0000256" key="3">
    <source>
        <dbReference type="ARBA" id="ARBA00022989"/>
    </source>
</evidence>
<dbReference type="EMBL" id="CP071793">
    <property type="protein sequence ID" value="QTD52004.1"/>
    <property type="molecule type" value="Genomic_DNA"/>
</dbReference>
<dbReference type="SUPFAM" id="SSF74653">
    <property type="entry name" value="TolA/TonB C-terminal domain"/>
    <property type="match status" value="1"/>
</dbReference>
<feature type="domain" description="TonB C-terminal" evidence="6">
    <location>
        <begin position="280"/>
        <end position="373"/>
    </location>
</feature>
<dbReference type="NCBIfam" id="TIGR01352">
    <property type="entry name" value="tonB_Cterm"/>
    <property type="match status" value="1"/>
</dbReference>
<sequence length="373" mass="41751">MTHHPPPIVFREEAKPRFTITKALLPALLILLLLFLGAQQTRPFELTSAELETLRLQQEEETREMTFRFMDDAQDQVDENPDARFFSDANRILKSAQKEPTEQDSQDPVSEGNTYELKNADRLTEPKPEQLQASASPAQPATPPSQPSQNTQSREQARAEERADRENEADAQVAKDSSERPTDAEELPDEPNEPEGDDQELSVGNVPTTPGAPKPYRKLSKSELEDIREKAQEEWARMSTQPSAPSTPTFSGGSRYHNPGGQVAPNLGFSVDTAGHDLGPYLKTLVQLVKGNWRVPTIAQFEVSGVTVVSFRLHKDGRLTDATVILQSEHEPLDVSALNAINSTYKAPPMPDHIDEPWIPIKFAFYFNMRPRY</sequence>
<evidence type="ECO:0000256" key="5">
    <source>
        <dbReference type="SAM" id="MobiDB-lite"/>
    </source>
</evidence>
<feature type="compositionally biased region" description="Acidic residues" evidence="5">
    <location>
        <begin position="184"/>
        <end position="200"/>
    </location>
</feature>
<evidence type="ECO:0000313" key="7">
    <source>
        <dbReference type="EMBL" id="QTD52004.1"/>
    </source>
</evidence>